<dbReference type="InterPro" id="IPR036390">
    <property type="entry name" value="WH_DNA-bd_sf"/>
</dbReference>
<dbReference type="PANTHER" id="PTHR18964:SF149">
    <property type="entry name" value="BIFUNCTIONAL UDP-N-ACETYLGLUCOSAMINE 2-EPIMERASE_N-ACETYLMANNOSAMINE KINASE"/>
    <property type="match status" value="1"/>
</dbReference>
<proteinExistence type="inferred from homology"/>
<feature type="domain" description="HTH marR-type" evidence="2">
    <location>
        <begin position="17"/>
        <end position="68"/>
    </location>
</feature>
<evidence type="ECO:0000313" key="3">
    <source>
        <dbReference type="EMBL" id="MCK2213537.1"/>
    </source>
</evidence>
<sequence>MRQQSGDASLLRRLNSAAVLRVLREVDVATLAELARAARVSRPTAETIVDGLVAEGWAEECEEPGDRQRGRPARRFRFRAAAGHVLGLSIGGSSLRAMVADLAGTVVAAGRAPNHRDLPAAERLDAVAALAAEVAGEAGLALGGLAAAGVGTTGTVDAAGRVVKSVVLGDWTGLDLRGELARRLPVPVLVDNDMRLAVLAEHWRGAAQGRSDVVYLFTGDRIGMGLLIGGRPHRGAHAAGGEIGAQPNDNWTAYRHVIDYAMAAEPGELRSMRQSADFAIARARAGDERAARAVRELARGLAAGLVTVVNPLDPELVVIGGSLAAAGDLLVDPAREVFERYCLYPPEVVSSGLGSECITIGAVRLALDHADEHLFT</sequence>
<evidence type="ECO:0000259" key="2">
    <source>
        <dbReference type="Pfam" id="PF12802"/>
    </source>
</evidence>
<dbReference type="Gene3D" id="3.30.420.40">
    <property type="match status" value="2"/>
</dbReference>
<evidence type="ECO:0000256" key="1">
    <source>
        <dbReference type="ARBA" id="ARBA00006479"/>
    </source>
</evidence>
<dbReference type="Pfam" id="PF12802">
    <property type="entry name" value="MarR_2"/>
    <property type="match status" value="1"/>
</dbReference>
<dbReference type="Proteomes" id="UP001317259">
    <property type="component" value="Unassembled WGS sequence"/>
</dbReference>
<dbReference type="Pfam" id="PF00480">
    <property type="entry name" value="ROK"/>
    <property type="match status" value="1"/>
</dbReference>
<dbReference type="InterPro" id="IPR043129">
    <property type="entry name" value="ATPase_NBD"/>
</dbReference>
<accession>A0ABT0FMH9</accession>
<dbReference type="InterPro" id="IPR000600">
    <property type="entry name" value="ROK"/>
</dbReference>
<dbReference type="EMBL" id="JAKRKC020000001">
    <property type="protein sequence ID" value="MCK2213537.1"/>
    <property type="molecule type" value="Genomic_DNA"/>
</dbReference>
<dbReference type="Gene3D" id="1.10.10.10">
    <property type="entry name" value="Winged helix-like DNA-binding domain superfamily/Winged helix DNA-binding domain"/>
    <property type="match status" value="1"/>
</dbReference>
<comment type="caution">
    <text evidence="3">The sequence shown here is derived from an EMBL/GenBank/DDBJ whole genome shotgun (WGS) entry which is preliminary data.</text>
</comment>
<gene>
    <name evidence="3" type="ORF">MF672_006975</name>
</gene>
<dbReference type="RefSeq" id="WP_242377805.1">
    <property type="nucleotide sequence ID" value="NZ_JAKRKC020000001.1"/>
</dbReference>
<dbReference type="InterPro" id="IPR000835">
    <property type="entry name" value="HTH_MarR-typ"/>
</dbReference>
<protein>
    <submittedName>
        <fullName evidence="3">ROK family protein</fullName>
    </submittedName>
</protein>
<reference evidence="3 4" key="1">
    <citation type="submission" date="2022-04" db="EMBL/GenBank/DDBJ databases">
        <title>Genome draft of Actinomadura sp. ATCC 31491.</title>
        <authorList>
            <person name="Shi X."/>
            <person name="Du Y."/>
        </authorList>
    </citation>
    <scope>NUCLEOTIDE SEQUENCE [LARGE SCALE GENOMIC DNA]</scope>
    <source>
        <strain evidence="3 4">ATCC 31491</strain>
    </source>
</reference>
<keyword evidence="4" id="KW-1185">Reference proteome</keyword>
<dbReference type="SUPFAM" id="SSF53067">
    <property type="entry name" value="Actin-like ATPase domain"/>
    <property type="match status" value="1"/>
</dbReference>
<evidence type="ECO:0000313" key="4">
    <source>
        <dbReference type="Proteomes" id="UP001317259"/>
    </source>
</evidence>
<organism evidence="3 4">
    <name type="scientific">Actinomadura luzonensis</name>
    <dbReference type="NCBI Taxonomy" id="2805427"/>
    <lineage>
        <taxon>Bacteria</taxon>
        <taxon>Bacillati</taxon>
        <taxon>Actinomycetota</taxon>
        <taxon>Actinomycetes</taxon>
        <taxon>Streptosporangiales</taxon>
        <taxon>Thermomonosporaceae</taxon>
        <taxon>Actinomadura</taxon>
    </lineage>
</organism>
<comment type="similarity">
    <text evidence="1">Belongs to the ROK (NagC/XylR) family.</text>
</comment>
<dbReference type="SUPFAM" id="SSF46785">
    <property type="entry name" value="Winged helix' DNA-binding domain"/>
    <property type="match status" value="1"/>
</dbReference>
<dbReference type="PANTHER" id="PTHR18964">
    <property type="entry name" value="ROK (REPRESSOR, ORF, KINASE) FAMILY"/>
    <property type="match status" value="1"/>
</dbReference>
<name>A0ABT0FMH9_9ACTN</name>
<dbReference type="InterPro" id="IPR036388">
    <property type="entry name" value="WH-like_DNA-bd_sf"/>
</dbReference>